<feature type="region of interest" description="Disordered" evidence="12">
    <location>
        <begin position="218"/>
        <end position="248"/>
    </location>
</feature>
<keyword evidence="4 11" id="KW-0808">Transferase</keyword>
<feature type="domain" description="Thymidylate kinase-like" evidence="13">
    <location>
        <begin position="21"/>
        <end position="204"/>
    </location>
</feature>
<keyword evidence="6 11" id="KW-0547">Nucleotide-binding</keyword>
<dbReference type="OrthoDB" id="9774907at2"/>
<dbReference type="PANTHER" id="PTHR10344">
    <property type="entry name" value="THYMIDYLATE KINASE"/>
    <property type="match status" value="1"/>
</dbReference>
<sequence>MAIDLKNSELNGLNKGLFISFEGIDGVGKTTQVNALRDFLQARGLEVVVTREPGGTQLGKQLRDILLHGDSICARAEALLFAADRAQHAAQIIIPALQRGAVVITDRYIDSSLAYQSGGRELTMQDVRDLSEWASNGLWPNRTYLLDMSEKDAAVRLRGQADRMESAGLDFARRTREAFLDLAKQNAQRFCVLDATLPACDLSKLIAKDMCELLDNAGVREEESQESQGSQGSQESQAAAESLENQGF</sequence>
<dbReference type="Gene3D" id="3.40.50.300">
    <property type="entry name" value="P-loop containing nucleotide triphosphate hydrolases"/>
    <property type="match status" value="1"/>
</dbReference>
<evidence type="ECO:0000256" key="3">
    <source>
        <dbReference type="ARBA" id="ARBA00017144"/>
    </source>
</evidence>
<dbReference type="HAMAP" id="MF_00165">
    <property type="entry name" value="Thymidylate_kinase"/>
    <property type="match status" value="1"/>
</dbReference>
<comment type="catalytic activity">
    <reaction evidence="9 11">
        <text>dTMP + ATP = dTDP + ADP</text>
        <dbReference type="Rhea" id="RHEA:13517"/>
        <dbReference type="ChEBI" id="CHEBI:30616"/>
        <dbReference type="ChEBI" id="CHEBI:58369"/>
        <dbReference type="ChEBI" id="CHEBI:63528"/>
        <dbReference type="ChEBI" id="CHEBI:456216"/>
        <dbReference type="EC" id="2.7.4.9"/>
    </reaction>
</comment>
<dbReference type="InterPro" id="IPR027417">
    <property type="entry name" value="P-loop_NTPase"/>
</dbReference>
<dbReference type="Pfam" id="PF02223">
    <property type="entry name" value="Thymidylate_kin"/>
    <property type="match status" value="1"/>
</dbReference>
<dbReference type="Proteomes" id="UP000070558">
    <property type="component" value="Unassembled WGS sequence"/>
</dbReference>
<proteinExistence type="inferred from homology"/>
<comment type="similarity">
    <text evidence="1 11">Belongs to the thymidylate kinase family.</text>
</comment>
<dbReference type="RefSeq" id="WP_060786627.1">
    <property type="nucleotide sequence ID" value="NZ_KQ956812.1"/>
</dbReference>
<protein>
    <recommendedName>
        <fullName evidence="3 11">Thymidylate kinase</fullName>
        <ecNumber evidence="2 11">2.7.4.9</ecNumber>
    </recommendedName>
    <alternativeName>
        <fullName evidence="11">dTMP kinase</fullName>
    </alternativeName>
</protein>
<keyword evidence="5 11" id="KW-0545">Nucleotide biosynthesis</keyword>
<evidence type="ECO:0000256" key="5">
    <source>
        <dbReference type="ARBA" id="ARBA00022727"/>
    </source>
</evidence>
<name>A0A133NR05_GARVA</name>
<organism evidence="14 15">
    <name type="scientific">Gardnerella vaginalis</name>
    <dbReference type="NCBI Taxonomy" id="2702"/>
    <lineage>
        <taxon>Bacteria</taxon>
        <taxon>Bacillati</taxon>
        <taxon>Actinomycetota</taxon>
        <taxon>Actinomycetes</taxon>
        <taxon>Bifidobacteriales</taxon>
        <taxon>Bifidobacteriaceae</taxon>
        <taxon>Gardnerella</taxon>
    </lineage>
</organism>
<accession>A0A133NR05</accession>
<dbReference type="AlphaFoldDB" id="A0A133NR05"/>
<dbReference type="GO" id="GO:0006233">
    <property type="term" value="P:dTDP biosynthetic process"/>
    <property type="evidence" value="ECO:0007669"/>
    <property type="project" value="InterPro"/>
</dbReference>
<dbReference type="SUPFAM" id="SSF52540">
    <property type="entry name" value="P-loop containing nucleoside triphosphate hydrolases"/>
    <property type="match status" value="1"/>
</dbReference>
<dbReference type="PROSITE" id="PS01331">
    <property type="entry name" value="THYMIDYLATE_KINASE"/>
    <property type="match status" value="1"/>
</dbReference>
<evidence type="ECO:0000259" key="13">
    <source>
        <dbReference type="Pfam" id="PF02223"/>
    </source>
</evidence>
<evidence type="ECO:0000256" key="11">
    <source>
        <dbReference type="HAMAP-Rule" id="MF_00165"/>
    </source>
</evidence>
<dbReference type="InterPro" id="IPR039430">
    <property type="entry name" value="Thymidylate_kin-like_dom"/>
</dbReference>
<dbReference type="GO" id="GO:0004798">
    <property type="term" value="F:dTMP kinase activity"/>
    <property type="evidence" value="ECO:0007669"/>
    <property type="project" value="UniProtKB-UniRule"/>
</dbReference>
<dbReference type="EC" id="2.7.4.9" evidence="2 11"/>
<reference evidence="14 15" key="1">
    <citation type="submission" date="2016-01" db="EMBL/GenBank/DDBJ databases">
        <authorList>
            <person name="Oliw E.H."/>
        </authorList>
    </citation>
    <scope>NUCLEOTIDE SEQUENCE [LARGE SCALE GENOMIC DNA]</scope>
    <source>
        <strain evidence="14 15">GED7760B</strain>
    </source>
</reference>
<dbReference type="CDD" id="cd01672">
    <property type="entry name" value="TMPK"/>
    <property type="match status" value="1"/>
</dbReference>
<evidence type="ECO:0000256" key="4">
    <source>
        <dbReference type="ARBA" id="ARBA00022679"/>
    </source>
</evidence>
<feature type="compositionally biased region" description="Low complexity" evidence="12">
    <location>
        <begin position="226"/>
        <end position="242"/>
    </location>
</feature>
<dbReference type="GO" id="GO:0006227">
    <property type="term" value="P:dUDP biosynthetic process"/>
    <property type="evidence" value="ECO:0007669"/>
    <property type="project" value="TreeGrafter"/>
</dbReference>
<keyword evidence="7 11" id="KW-0418">Kinase</keyword>
<evidence type="ECO:0000256" key="1">
    <source>
        <dbReference type="ARBA" id="ARBA00009776"/>
    </source>
</evidence>
<comment type="function">
    <text evidence="10 11">Phosphorylation of dTMP to form dTDP in both de novo and salvage pathways of dTTP synthesis.</text>
</comment>
<dbReference type="GO" id="GO:0006235">
    <property type="term" value="P:dTTP biosynthetic process"/>
    <property type="evidence" value="ECO:0007669"/>
    <property type="project" value="UniProtKB-UniRule"/>
</dbReference>
<dbReference type="GO" id="GO:0005524">
    <property type="term" value="F:ATP binding"/>
    <property type="evidence" value="ECO:0007669"/>
    <property type="project" value="UniProtKB-UniRule"/>
</dbReference>
<gene>
    <name evidence="11" type="primary">tmk</name>
    <name evidence="14" type="ORF">HMPREF3216_00353</name>
</gene>
<dbReference type="EMBL" id="LRQA01000028">
    <property type="protein sequence ID" value="KXA18715.1"/>
    <property type="molecule type" value="Genomic_DNA"/>
</dbReference>
<dbReference type="NCBIfam" id="TIGR00041">
    <property type="entry name" value="DTMP_kinase"/>
    <property type="match status" value="1"/>
</dbReference>
<evidence type="ECO:0000256" key="8">
    <source>
        <dbReference type="ARBA" id="ARBA00022840"/>
    </source>
</evidence>
<keyword evidence="8 11" id="KW-0067">ATP-binding</keyword>
<feature type="binding site" evidence="11">
    <location>
        <begin position="23"/>
        <end position="30"/>
    </location>
    <ligand>
        <name>ATP</name>
        <dbReference type="ChEBI" id="CHEBI:30616"/>
    </ligand>
</feature>
<evidence type="ECO:0000256" key="6">
    <source>
        <dbReference type="ARBA" id="ARBA00022741"/>
    </source>
</evidence>
<dbReference type="GO" id="GO:0005829">
    <property type="term" value="C:cytosol"/>
    <property type="evidence" value="ECO:0007669"/>
    <property type="project" value="TreeGrafter"/>
</dbReference>
<comment type="caution">
    <text evidence="14">The sequence shown here is derived from an EMBL/GenBank/DDBJ whole genome shotgun (WGS) entry which is preliminary data.</text>
</comment>
<dbReference type="FunFam" id="3.40.50.300:FF:000225">
    <property type="entry name" value="Thymidylate kinase"/>
    <property type="match status" value="1"/>
</dbReference>
<evidence type="ECO:0000256" key="2">
    <source>
        <dbReference type="ARBA" id="ARBA00012980"/>
    </source>
</evidence>
<dbReference type="InterPro" id="IPR018095">
    <property type="entry name" value="Thymidylate_kin_CS"/>
</dbReference>
<evidence type="ECO:0000313" key="15">
    <source>
        <dbReference type="Proteomes" id="UP000070558"/>
    </source>
</evidence>
<evidence type="ECO:0000256" key="10">
    <source>
        <dbReference type="ARBA" id="ARBA00057735"/>
    </source>
</evidence>
<evidence type="ECO:0000256" key="7">
    <source>
        <dbReference type="ARBA" id="ARBA00022777"/>
    </source>
</evidence>
<evidence type="ECO:0000256" key="9">
    <source>
        <dbReference type="ARBA" id="ARBA00048743"/>
    </source>
</evidence>
<evidence type="ECO:0000313" key="14">
    <source>
        <dbReference type="EMBL" id="KXA18715.1"/>
    </source>
</evidence>
<dbReference type="InterPro" id="IPR018094">
    <property type="entry name" value="Thymidylate_kinase"/>
</dbReference>
<dbReference type="PATRIC" id="fig|2702.99.peg.348"/>
<evidence type="ECO:0000256" key="12">
    <source>
        <dbReference type="SAM" id="MobiDB-lite"/>
    </source>
</evidence>
<dbReference type="PANTHER" id="PTHR10344:SF4">
    <property type="entry name" value="UMP-CMP KINASE 2, MITOCHONDRIAL"/>
    <property type="match status" value="1"/>
</dbReference>